<keyword evidence="2" id="KW-0862">Zinc</keyword>
<accession>A0A167WK32</accession>
<keyword evidence="4" id="KW-0804">Transcription</keyword>
<keyword evidence="1" id="KW-0479">Metal-binding</keyword>
<sequence>MEGLSAAPTSLKTSLNFCPMCEKPFTRGSSHQAPRCDFTLTEQVTANSSLAKVVRKPASPAISPKPGATLRRLAAHALPDRLAVESQSASTLHFSPSDRTTLAGADWLDWGNFEESPYQGQVDSLETVLPDANVINIGLDDFGSFIGGVDSWERTADIAGSSLASQLGPAAAAAAAAAQDHLTIPNHNSVEYILAKSRATRALTQLSHDTVASQHAANLISRIVSAFPQMMLRRSTFPPFIHAHWDEPALPDILASCVGIARLFVTRSDDTRSFLWKTIGAEEKRFRDELVQAGQALTIYIVMAIIDQHENTPALGAQLMHTSMTLIGERDVDGELIMPGTESAKSSKTWQDWIFSESRRRLACLWFVITRVFALKTEKAFCSAMNDYPQLALPSSKFVWEARTRDEWQTEKLHHERSCPITTFAELLEVHGRPGDAENARKLDTWEAGSDKLGMLMDIAVELAV</sequence>
<dbReference type="GO" id="GO:0006351">
    <property type="term" value="P:DNA-templated transcription"/>
    <property type="evidence" value="ECO:0007669"/>
    <property type="project" value="InterPro"/>
</dbReference>
<dbReference type="PANTHER" id="PTHR47660">
    <property type="entry name" value="TRANSCRIPTION FACTOR WITH C2H2 AND ZN(2)-CYS(6) DNA BINDING DOMAIN (EUROFUNG)-RELATED-RELATED"/>
    <property type="match status" value="1"/>
</dbReference>
<keyword evidence="3" id="KW-0805">Transcription regulation</keyword>
<protein>
    <submittedName>
        <fullName evidence="6">Transcription factor</fullName>
    </submittedName>
</protein>
<evidence type="ECO:0000256" key="2">
    <source>
        <dbReference type="ARBA" id="ARBA00022833"/>
    </source>
</evidence>
<dbReference type="GO" id="GO:0008270">
    <property type="term" value="F:zinc ion binding"/>
    <property type="evidence" value="ECO:0007669"/>
    <property type="project" value="InterPro"/>
</dbReference>
<keyword evidence="5" id="KW-0539">Nucleus</keyword>
<dbReference type="AlphaFoldDB" id="A0A167WK32"/>
<keyword evidence="7" id="KW-1185">Reference proteome</keyword>
<evidence type="ECO:0000256" key="3">
    <source>
        <dbReference type="ARBA" id="ARBA00023015"/>
    </source>
</evidence>
<dbReference type="Proteomes" id="UP000078544">
    <property type="component" value="Unassembled WGS sequence"/>
</dbReference>
<evidence type="ECO:0000256" key="4">
    <source>
        <dbReference type="ARBA" id="ARBA00023163"/>
    </source>
</evidence>
<dbReference type="PANTHER" id="PTHR47660:SF3">
    <property type="entry name" value="FINGER DOMAIN PROTEIN, PUTATIVE (AFU_ORTHOLOGUE AFUA_4G03310)-RELATED"/>
    <property type="match status" value="1"/>
</dbReference>
<organism evidence="6 7">
    <name type="scientific">Moelleriella libera RCEF 2490</name>
    <dbReference type="NCBI Taxonomy" id="1081109"/>
    <lineage>
        <taxon>Eukaryota</taxon>
        <taxon>Fungi</taxon>
        <taxon>Dikarya</taxon>
        <taxon>Ascomycota</taxon>
        <taxon>Pezizomycotina</taxon>
        <taxon>Sordariomycetes</taxon>
        <taxon>Hypocreomycetidae</taxon>
        <taxon>Hypocreales</taxon>
        <taxon>Clavicipitaceae</taxon>
        <taxon>Moelleriella</taxon>
    </lineage>
</organism>
<dbReference type="STRING" id="1081109.A0A167WK32"/>
<name>A0A167WK32_9HYPO</name>
<dbReference type="GO" id="GO:0003677">
    <property type="term" value="F:DNA binding"/>
    <property type="evidence" value="ECO:0007669"/>
    <property type="project" value="InterPro"/>
</dbReference>
<reference evidence="6 7" key="1">
    <citation type="journal article" date="2016" name="Genome Biol. Evol.">
        <title>Divergent and convergent evolution of fungal pathogenicity.</title>
        <authorList>
            <person name="Shang Y."/>
            <person name="Xiao G."/>
            <person name="Zheng P."/>
            <person name="Cen K."/>
            <person name="Zhan S."/>
            <person name="Wang C."/>
        </authorList>
    </citation>
    <scope>NUCLEOTIDE SEQUENCE [LARGE SCALE GENOMIC DNA]</scope>
    <source>
        <strain evidence="6 7">RCEF 2490</strain>
    </source>
</reference>
<gene>
    <name evidence="6" type="ORF">AAL_07895</name>
</gene>
<evidence type="ECO:0000313" key="6">
    <source>
        <dbReference type="EMBL" id="KZZ88952.1"/>
    </source>
</evidence>
<dbReference type="EMBL" id="AZGY01000027">
    <property type="protein sequence ID" value="KZZ88952.1"/>
    <property type="molecule type" value="Genomic_DNA"/>
</dbReference>
<evidence type="ECO:0000256" key="1">
    <source>
        <dbReference type="ARBA" id="ARBA00022723"/>
    </source>
</evidence>
<proteinExistence type="predicted"/>
<dbReference type="OrthoDB" id="5423818at2759"/>
<evidence type="ECO:0000256" key="5">
    <source>
        <dbReference type="ARBA" id="ARBA00023242"/>
    </source>
</evidence>
<comment type="caution">
    <text evidence="6">The sequence shown here is derived from an EMBL/GenBank/DDBJ whole genome shotgun (WGS) entry which is preliminary data.</text>
</comment>
<evidence type="ECO:0000313" key="7">
    <source>
        <dbReference type="Proteomes" id="UP000078544"/>
    </source>
</evidence>